<dbReference type="InterPro" id="IPR050109">
    <property type="entry name" value="HTH-type_TetR-like_transc_reg"/>
</dbReference>
<reference evidence="6 7" key="1">
    <citation type="journal article" date="2014" name="J. Biotechnol.">
        <title>Complete genome sequence of the actinobacterium Amycolatopsis japonica MG417-CF17(T) (=DSM 44213T) producing (S,S)-N,N'-ethylenediaminedisuccinic acid.</title>
        <authorList>
            <person name="Stegmann E."/>
            <person name="Albersmeier A."/>
            <person name="Spohn M."/>
            <person name="Gert H."/>
            <person name="Weber T."/>
            <person name="Wohlleben W."/>
            <person name="Kalinowski J."/>
            <person name="Ruckert C."/>
        </authorList>
    </citation>
    <scope>NUCLEOTIDE SEQUENCE [LARGE SCALE GENOMIC DNA]</scope>
    <source>
        <strain evidence="7">MG417-CF17 (DSM 44213)</strain>
    </source>
</reference>
<dbReference type="HOGENOM" id="CLU_095332_1_1_11"/>
<keyword evidence="2 4" id="KW-0238">DNA-binding</keyword>
<dbReference type="KEGG" id="aja:AJAP_31505"/>
<evidence type="ECO:0000313" key="6">
    <source>
        <dbReference type="EMBL" id="AIG79123.1"/>
    </source>
</evidence>
<proteinExistence type="predicted"/>
<keyword evidence="7" id="KW-1185">Reference proteome</keyword>
<dbReference type="eggNOG" id="COG1309">
    <property type="taxonomic scope" value="Bacteria"/>
</dbReference>
<evidence type="ECO:0000256" key="4">
    <source>
        <dbReference type="PROSITE-ProRule" id="PRU00335"/>
    </source>
</evidence>
<dbReference type="PANTHER" id="PTHR30055">
    <property type="entry name" value="HTH-TYPE TRANSCRIPTIONAL REGULATOR RUTR"/>
    <property type="match status" value="1"/>
</dbReference>
<protein>
    <recommendedName>
        <fullName evidence="5">HTH tetR-type domain-containing protein</fullName>
    </recommendedName>
</protein>
<dbReference type="STRING" id="208439.AJAP_31505"/>
<gene>
    <name evidence="6" type="ORF">AJAP_31505</name>
</gene>
<evidence type="ECO:0000313" key="7">
    <source>
        <dbReference type="Proteomes" id="UP000028492"/>
    </source>
</evidence>
<feature type="DNA-binding region" description="H-T-H motif" evidence="4">
    <location>
        <begin position="27"/>
        <end position="46"/>
    </location>
</feature>
<accession>A0A075V1S5</accession>
<evidence type="ECO:0000259" key="5">
    <source>
        <dbReference type="PROSITE" id="PS50977"/>
    </source>
</evidence>
<dbReference type="Gene3D" id="1.10.357.10">
    <property type="entry name" value="Tetracycline Repressor, domain 2"/>
    <property type="match status" value="1"/>
</dbReference>
<evidence type="ECO:0000256" key="2">
    <source>
        <dbReference type="ARBA" id="ARBA00023125"/>
    </source>
</evidence>
<keyword evidence="3" id="KW-0804">Transcription</keyword>
<dbReference type="InterPro" id="IPR009057">
    <property type="entry name" value="Homeodomain-like_sf"/>
</dbReference>
<feature type="domain" description="HTH tetR-type" evidence="5">
    <location>
        <begin position="4"/>
        <end position="64"/>
    </location>
</feature>
<dbReference type="RefSeq" id="WP_037346548.1">
    <property type="nucleotide sequence ID" value="NZ_CP008953.1"/>
</dbReference>
<evidence type="ECO:0000256" key="3">
    <source>
        <dbReference type="ARBA" id="ARBA00023163"/>
    </source>
</evidence>
<dbReference type="Pfam" id="PF00440">
    <property type="entry name" value="TetR_N"/>
    <property type="match status" value="1"/>
</dbReference>
<dbReference type="PANTHER" id="PTHR30055:SF234">
    <property type="entry name" value="HTH-TYPE TRANSCRIPTIONAL REGULATOR BETI"/>
    <property type="match status" value="1"/>
</dbReference>
<name>A0A075V1S5_9PSEU</name>
<dbReference type="EMBL" id="CP008953">
    <property type="protein sequence ID" value="AIG79123.1"/>
    <property type="molecule type" value="Genomic_DNA"/>
</dbReference>
<dbReference type="Proteomes" id="UP000028492">
    <property type="component" value="Chromosome"/>
</dbReference>
<dbReference type="GO" id="GO:0003700">
    <property type="term" value="F:DNA-binding transcription factor activity"/>
    <property type="evidence" value="ECO:0007669"/>
    <property type="project" value="TreeGrafter"/>
</dbReference>
<dbReference type="SUPFAM" id="SSF46689">
    <property type="entry name" value="Homeodomain-like"/>
    <property type="match status" value="1"/>
</dbReference>
<evidence type="ECO:0000256" key="1">
    <source>
        <dbReference type="ARBA" id="ARBA00023015"/>
    </source>
</evidence>
<dbReference type="GO" id="GO:0000976">
    <property type="term" value="F:transcription cis-regulatory region binding"/>
    <property type="evidence" value="ECO:0007669"/>
    <property type="project" value="TreeGrafter"/>
</dbReference>
<keyword evidence="1" id="KW-0805">Transcription regulation</keyword>
<dbReference type="PROSITE" id="PS50977">
    <property type="entry name" value="HTH_TETR_2"/>
    <property type="match status" value="1"/>
</dbReference>
<organism evidence="6 7">
    <name type="scientific">Amycolatopsis japonica</name>
    <dbReference type="NCBI Taxonomy" id="208439"/>
    <lineage>
        <taxon>Bacteria</taxon>
        <taxon>Bacillati</taxon>
        <taxon>Actinomycetota</taxon>
        <taxon>Actinomycetes</taxon>
        <taxon>Pseudonocardiales</taxon>
        <taxon>Pseudonocardiaceae</taxon>
        <taxon>Amycolatopsis</taxon>
        <taxon>Amycolatopsis japonica group</taxon>
    </lineage>
</organism>
<dbReference type="InterPro" id="IPR001647">
    <property type="entry name" value="HTH_TetR"/>
</dbReference>
<dbReference type="AlphaFoldDB" id="A0A075V1S5"/>
<sequence length="179" mass="19394">MPSTVSREQYFDAALEILAESGFAGLNVGALGRRLGVTSGSFYHHFGGWPGFVGALLDFWAQRQVRILRELDFGSGGPEADFAALMSLTRGLRHRAEAAIRAWAANDETVRVAQKRVDDARVKTVGRVVAELIPDRRRAEVVTSLGLAMLVGYQQVASAGGFTDLGEILDEYTRLVLAG</sequence>